<protein>
    <recommendedName>
        <fullName evidence="3">TATA-box-binding protein</fullName>
    </recommendedName>
</protein>
<organism evidence="1 2">
    <name type="scientific">Carya illinoinensis</name>
    <name type="common">Pecan</name>
    <dbReference type="NCBI Taxonomy" id="32201"/>
    <lineage>
        <taxon>Eukaryota</taxon>
        <taxon>Viridiplantae</taxon>
        <taxon>Streptophyta</taxon>
        <taxon>Embryophyta</taxon>
        <taxon>Tracheophyta</taxon>
        <taxon>Spermatophyta</taxon>
        <taxon>Magnoliopsida</taxon>
        <taxon>eudicotyledons</taxon>
        <taxon>Gunneridae</taxon>
        <taxon>Pentapetalae</taxon>
        <taxon>rosids</taxon>
        <taxon>fabids</taxon>
        <taxon>Fagales</taxon>
        <taxon>Juglandaceae</taxon>
        <taxon>Carya</taxon>
    </lineage>
</organism>
<dbReference type="Pfam" id="PF00352">
    <property type="entry name" value="TBP"/>
    <property type="match status" value="2"/>
</dbReference>
<dbReference type="PANTHER" id="PTHR10126">
    <property type="entry name" value="TATA-BOX BINDING PROTEIN"/>
    <property type="match status" value="1"/>
</dbReference>
<dbReference type="GO" id="GO:0003677">
    <property type="term" value="F:DNA binding"/>
    <property type="evidence" value="ECO:0007669"/>
    <property type="project" value="InterPro"/>
</dbReference>
<dbReference type="InterPro" id="IPR000814">
    <property type="entry name" value="TBP"/>
</dbReference>
<accession>A0A8T1QGR7</accession>
<evidence type="ECO:0000313" key="1">
    <source>
        <dbReference type="EMBL" id="KAG6653374.1"/>
    </source>
</evidence>
<sequence>MAAGEDGIVPTIQNVVAAVDLGCKSDPVKIAMKARNAEYYPKRFDTAIMRIKEPKTTALIFNFGEAVITGSRTEEQATVATRKYARIIQKLGHPATFRDYFPIKLEKIVQFDGEFSLYEPELFPGLVYRMKQPKVMLLIFAPGKIVITGSKKREDTYEAFKNIYPVLSSSRRNVVQTVQD</sequence>
<evidence type="ECO:0000313" key="2">
    <source>
        <dbReference type="Proteomes" id="UP000811609"/>
    </source>
</evidence>
<dbReference type="AlphaFoldDB" id="A0A8T1QGR7"/>
<gene>
    <name evidence="1" type="ORF">CIPAW_05G071700</name>
</gene>
<dbReference type="Proteomes" id="UP000811609">
    <property type="component" value="Chromosome 5"/>
</dbReference>
<name>A0A8T1QGR7_CARIL</name>
<keyword evidence="2" id="KW-1185">Reference proteome</keyword>
<proteinExistence type="predicted"/>
<reference evidence="1" key="1">
    <citation type="submission" date="2020-12" db="EMBL/GenBank/DDBJ databases">
        <title>WGS assembly of Carya illinoinensis cv. Pawnee.</title>
        <authorList>
            <person name="Platts A."/>
            <person name="Shu S."/>
            <person name="Wright S."/>
            <person name="Barry K."/>
            <person name="Edger P."/>
            <person name="Pires J.C."/>
            <person name="Schmutz J."/>
        </authorList>
    </citation>
    <scope>NUCLEOTIDE SEQUENCE</scope>
    <source>
        <tissue evidence="1">Leaf</tissue>
    </source>
</reference>
<comment type="caution">
    <text evidence="1">The sequence shown here is derived from an EMBL/GenBank/DDBJ whole genome shotgun (WGS) entry which is preliminary data.</text>
</comment>
<dbReference type="GO" id="GO:0006352">
    <property type="term" value="P:DNA-templated transcription initiation"/>
    <property type="evidence" value="ECO:0007669"/>
    <property type="project" value="InterPro"/>
</dbReference>
<evidence type="ECO:0008006" key="3">
    <source>
        <dbReference type="Google" id="ProtNLM"/>
    </source>
</evidence>
<dbReference type="EMBL" id="CM031813">
    <property type="protein sequence ID" value="KAG6653374.1"/>
    <property type="molecule type" value="Genomic_DNA"/>
</dbReference>